<dbReference type="STRING" id="709986.Deima_3170"/>
<dbReference type="Pfam" id="PF07505">
    <property type="entry name" value="DUF5131"/>
    <property type="match status" value="1"/>
</dbReference>
<dbReference type="RefSeq" id="WP_013558301.1">
    <property type="nucleotide sequence ID" value="NC_014958.1"/>
</dbReference>
<name>E8U3V5_DEIML</name>
<dbReference type="KEGG" id="dmr:Deima_3170"/>
<dbReference type="Proteomes" id="UP000008635">
    <property type="component" value="Chromosome"/>
</dbReference>
<evidence type="ECO:0000313" key="2">
    <source>
        <dbReference type="Proteomes" id="UP000008635"/>
    </source>
</evidence>
<proteinExistence type="predicted"/>
<dbReference type="OrthoDB" id="9787478at2"/>
<evidence type="ECO:0000313" key="1">
    <source>
        <dbReference type="EMBL" id="ADV68798.1"/>
    </source>
</evidence>
<sequence>MSSTKTTIEWTDKTWNPTTGCTKVSPGCKFCYAEGITRRFKQAFPSGFDFAIHRERLDQPKKWKRQSKIFVNSMSDVFHEDMPYEFLAEIFDVIIKCPQHIFQILTKRSAKLSELASALPWPDNLWVGVSVESQKQVFRVDDLRRVPARVRFLSCEPLLGPLELDLTGIHWVITGGESGASARPIDPEWVRSIRDQCVEQGVAFFHKQWGGRSPKANGRLLDGRLWSEFPVVEQPV</sequence>
<gene>
    <name evidence="1" type="ordered locus">Deima_3170</name>
</gene>
<dbReference type="AlphaFoldDB" id="E8U3V5"/>
<protein>
    <submittedName>
        <fullName evidence="1">Gp37Gp68 family protein</fullName>
    </submittedName>
</protein>
<accession>E8U3V5</accession>
<dbReference type="eggNOG" id="COG4422">
    <property type="taxonomic scope" value="Bacteria"/>
</dbReference>
<dbReference type="EMBL" id="CP002454">
    <property type="protein sequence ID" value="ADV68798.1"/>
    <property type="molecule type" value="Genomic_DNA"/>
</dbReference>
<dbReference type="InterPro" id="IPR011101">
    <property type="entry name" value="DUF5131"/>
</dbReference>
<reference evidence="1 2" key="1">
    <citation type="journal article" date="2011" name="Stand. Genomic Sci.">
        <title>Complete genome sequence of Deinococcus maricopensis type strain (LB-34).</title>
        <authorList>
            <person name="Pukall R."/>
            <person name="Zeytun A."/>
            <person name="Lucas S."/>
            <person name="Lapidus A."/>
            <person name="Hammon N."/>
            <person name="Deshpande S."/>
            <person name="Nolan M."/>
            <person name="Cheng J.F."/>
            <person name="Pitluck S."/>
            <person name="Liolios K."/>
            <person name="Pagani I."/>
            <person name="Mikhailova N."/>
            <person name="Ivanova N."/>
            <person name="Mavromatis K."/>
            <person name="Pati A."/>
            <person name="Tapia R."/>
            <person name="Han C."/>
            <person name="Goodwin L."/>
            <person name="Chen A."/>
            <person name="Palaniappan K."/>
            <person name="Land M."/>
            <person name="Hauser L."/>
            <person name="Chang Y.J."/>
            <person name="Jeffries C.D."/>
            <person name="Brambilla E.M."/>
            <person name="Rohde M."/>
            <person name="Goker M."/>
            <person name="Detter J.C."/>
            <person name="Woyke T."/>
            <person name="Bristow J."/>
            <person name="Eisen J.A."/>
            <person name="Markowitz V."/>
            <person name="Hugenholtz P."/>
            <person name="Kyrpides N.C."/>
            <person name="Klenk H.P."/>
        </authorList>
    </citation>
    <scope>NUCLEOTIDE SEQUENCE [LARGE SCALE GENOMIC DNA]</scope>
    <source>
        <strain evidence="2">DSM 21211 / LMG 22137 / NRRL B-23946 / LB-34</strain>
    </source>
</reference>
<reference evidence="2" key="2">
    <citation type="submission" date="2011-01" db="EMBL/GenBank/DDBJ databases">
        <title>The complete genome of Deinococcus maricopensis DSM 21211.</title>
        <authorList>
            <consortium name="US DOE Joint Genome Institute (JGI-PGF)"/>
            <person name="Lucas S."/>
            <person name="Copeland A."/>
            <person name="Lapidus A."/>
            <person name="Goodwin L."/>
            <person name="Pitluck S."/>
            <person name="Kyrpides N."/>
            <person name="Mavromatis K."/>
            <person name="Pagani I."/>
            <person name="Ivanova N."/>
            <person name="Ovchinnikova G."/>
            <person name="Zeytun A."/>
            <person name="Detter J.C."/>
            <person name="Han C."/>
            <person name="Land M."/>
            <person name="Hauser L."/>
            <person name="Markowitz V."/>
            <person name="Cheng J.-F."/>
            <person name="Hugenholtz P."/>
            <person name="Woyke T."/>
            <person name="Wu D."/>
            <person name="Pukall R."/>
            <person name="Gehrich-Schroeter G."/>
            <person name="Brambilla E."/>
            <person name="Klenk H.-P."/>
            <person name="Eisen J.A."/>
        </authorList>
    </citation>
    <scope>NUCLEOTIDE SEQUENCE [LARGE SCALE GENOMIC DNA]</scope>
    <source>
        <strain evidence="2">DSM 21211 / LMG 22137 / NRRL B-23946 / LB-34</strain>
    </source>
</reference>
<organism evidence="1 2">
    <name type="scientific">Deinococcus maricopensis (strain DSM 21211 / LMG 22137 / NRRL B-23946 / LB-34)</name>
    <dbReference type="NCBI Taxonomy" id="709986"/>
    <lineage>
        <taxon>Bacteria</taxon>
        <taxon>Thermotogati</taxon>
        <taxon>Deinococcota</taxon>
        <taxon>Deinococci</taxon>
        <taxon>Deinococcales</taxon>
        <taxon>Deinococcaceae</taxon>
        <taxon>Deinococcus</taxon>
    </lineage>
</organism>
<keyword evidence="2" id="KW-1185">Reference proteome</keyword>
<dbReference type="CDD" id="cd01335">
    <property type="entry name" value="Radical_SAM"/>
    <property type="match status" value="1"/>
</dbReference>
<dbReference type="HOGENOM" id="CLU_054184_0_1_0"/>